<dbReference type="RefSeq" id="WP_343863000.1">
    <property type="nucleotide sequence ID" value="NZ_BAAACX010000015.1"/>
</dbReference>
<accession>A0ABN0YMU8</accession>
<dbReference type="EMBL" id="BAAACX010000015">
    <property type="protein sequence ID" value="GAA0399994.1"/>
    <property type="molecule type" value="Genomic_DNA"/>
</dbReference>
<feature type="transmembrane region" description="Helical" evidence="1">
    <location>
        <begin position="5"/>
        <end position="25"/>
    </location>
</feature>
<protein>
    <submittedName>
        <fullName evidence="2">Uncharacterized protein</fullName>
    </submittedName>
</protein>
<organism evidence="2 3">
    <name type="scientific">Paenibacillus motobuensis</name>
    <dbReference type="NCBI Taxonomy" id="295324"/>
    <lineage>
        <taxon>Bacteria</taxon>
        <taxon>Bacillati</taxon>
        <taxon>Bacillota</taxon>
        <taxon>Bacilli</taxon>
        <taxon>Bacillales</taxon>
        <taxon>Paenibacillaceae</taxon>
        <taxon>Paenibacillus</taxon>
    </lineage>
</organism>
<comment type="caution">
    <text evidence="2">The sequence shown here is derived from an EMBL/GenBank/DDBJ whole genome shotgun (WGS) entry which is preliminary data.</text>
</comment>
<sequence>MVNQVLKWILLLCAVSFALNVLLYWGTGKPVVLINLYGSAGIGLLVAITLLFRRKQR</sequence>
<gene>
    <name evidence="2" type="ORF">GCM10008933_33210</name>
</gene>
<evidence type="ECO:0000256" key="1">
    <source>
        <dbReference type="SAM" id="Phobius"/>
    </source>
</evidence>
<proteinExistence type="predicted"/>
<feature type="transmembrane region" description="Helical" evidence="1">
    <location>
        <begin position="31"/>
        <end position="52"/>
    </location>
</feature>
<keyword evidence="1" id="KW-0472">Membrane</keyword>
<reference evidence="2 3" key="1">
    <citation type="journal article" date="2019" name="Int. J. Syst. Evol. Microbiol.">
        <title>The Global Catalogue of Microorganisms (GCM) 10K type strain sequencing project: providing services to taxonomists for standard genome sequencing and annotation.</title>
        <authorList>
            <consortium name="The Broad Institute Genomics Platform"/>
            <consortium name="The Broad Institute Genome Sequencing Center for Infectious Disease"/>
            <person name="Wu L."/>
            <person name="Ma J."/>
        </authorList>
    </citation>
    <scope>NUCLEOTIDE SEQUENCE [LARGE SCALE GENOMIC DNA]</scope>
    <source>
        <strain evidence="2 3">JCM 12774</strain>
    </source>
</reference>
<name>A0ABN0YMU8_9BACL</name>
<dbReference type="Proteomes" id="UP001500340">
    <property type="component" value="Unassembled WGS sequence"/>
</dbReference>
<evidence type="ECO:0000313" key="3">
    <source>
        <dbReference type="Proteomes" id="UP001500340"/>
    </source>
</evidence>
<evidence type="ECO:0000313" key="2">
    <source>
        <dbReference type="EMBL" id="GAA0399994.1"/>
    </source>
</evidence>
<keyword evidence="3" id="KW-1185">Reference proteome</keyword>
<keyword evidence="1" id="KW-0812">Transmembrane</keyword>
<keyword evidence="1" id="KW-1133">Transmembrane helix</keyword>